<sequence length="85" mass="9150">MEVRVAEDPSKLFNAGVRPTTVAQAGNPGAPNFVPNNYGGYIVPGSSLDDLRILVSQWYVPMGLDNQPTGPGTYNVQEFAVNVNR</sequence>
<accession>A0A1X1VRY2</accession>
<keyword evidence="2" id="KW-1185">Reference proteome</keyword>
<reference evidence="1 2" key="1">
    <citation type="submission" date="2016-01" db="EMBL/GenBank/DDBJ databases">
        <title>The new phylogeny of the genus Mycobacterium.</title>
        <authorList>
            <person name="Tarcisio F."/>
            <person name="Conor M."/>
            <person name="Antonella G."/>
            <person name="Elisabetta G."/>
            <person name="Giulia F.S."/>
            <person name="Sara T."/>
            <person name="Anna F."/>
            <person name="Clotilde B."/>
            <person name="Roberto B."/>
            <person name="Veronica D.S."/>
            <person name="Fabio R."/>
            <person name="Monica P."/>
            <person name="Olivier J."/>
            <person name="Enrico T."/>
            <person name="Nicola S."/>
        </authorList>
    </citation>
    <scope>NUCLEOTIDE SEQUENCE [LARGE SCALE GENOMIC DNA]</scope>
    <source>
        <strain evidence="1 2">DSM 44160</strain>
    </source>
</reference>
<proteinExistence type="predicted"/>
<gene>
    <name evidence="1" type="ORF">AWC08_04390</name>
</gene>
<dbReference type="EMBL" id="LQOY01000216">
    <property type="protein sequence ID" value="ORV71816.1"/>
    <property type="molecule type" value="Genomic_DNA"/>
</dbReference>
<name>A0A1X1VRY2_MYCGO</name>
<evidence type="ECO:0000313" key="1">
    <source>
        <dbReference type="EMBL" id="ORV71816.1"/>
    </source>
</evidence>
<dbReference type="Proteomes" id="UP000193928">
    <property type="component" value="Unassembled WGS sequence"/>
</dbReference>
<evidence type="ECO:0000313" key="2">
    <source>
        <dbReference type="Proteomes" id="UP000193928"/>
    </source>
</evidence>
<comment type="caution">
    <text evidence="1">The sequence shown here is derived from an EMBL/GenBank/DDBJ whole genome shotgun (WGS) entry which is preliminary data.</text>
</comment>
<protein>
    <submittedName>
        <fullName evidence="1">Uncharacterized protein</fullName>
    </submittedName>
</protein>
<organism evidence="1 2">
    <name type="scientific">Mycobacterium gordonae</name>
    <dbReference type="NCBI Taxonomy" id="1778"/>
    <lineage>
        <taxon>Bacteria</taxon>
        <taxon>Bacillati</taxon>
        <taxon>Actinomycetota</taxon>
        <taxon>Actinomycetes</taxon>
        <taxon>Mycobacteriales</taxon>
        <taxon>Mycobacteriaceae</taxon>
        <taxon>Mycobacterium</taxon>
    </lineage>
</organism>
<dbReference type="AlphaFoldDB" id="A0A1X1VRY2"/>